<dbReference type="InterPro" id="IPR025875">
    <property type="entry name" value="Leu-rich_rpt_4"/>
</dbReference>
<evidence type="ECO:0008006" key="5">
    <source>
        <dbReference type="Google" id="ProtNLM"/>
    </source>
</evidence>
<dbReference type="PANTHER" id="PTHR46652">
    <property type="entry name" value="LEUCINE-RICH REPEAT AND IQ DOMAIN-CONTAINING PROTEIN 1-RELATED"/>
    <property type="match status" value="1"/>
</dbReference>
<organism evidence="3 4">
    <name type="scientific">Mesotoga infera</name>
    <dbReference type="NCBI Taxonomy" id="1236046"/>
    <lineage>
        <taxon>Bacteria</taxon>
        <taxon>Thermotogati</taxon>
        <taxon>Thermotogota</taxon>
        <taxon>Thermotogae</taxon>
        <taxon>Kosmotogales</taxon>
        <taxon>Kosmotogaceae</taxon>
        <taxon>Mesotoga</taxon>
    </lineage>
</organism>
<dbReference type="InterPro" id="IPR032675">
    <property type="entry name" value="LRR_dom_sf"/>
</dbReference>
<dbReference type="InterPro" id="IPR001611">
    <property type="entry name" value="Leu-rich_rpt"/>
</dbReference>
<gene>
    <name evidence="3" type="ORF">MESINF_1213</name>
</gene>
<reference evidence="3 4" key="1">
    <citation type="submission" date="2017-01" db="EMBL/GenBank/DDBJ databases">
        <authorList>
            <person name="Erauso G."/>
        </authorList>
    </citation>
    <scope>NUCLEOTIDE SEQUENCE [LARGE SCALE GENOMIC DNA]</scope>
    <source>
        <strain evidence="3">MESINF1</strain>
    </source>
</reference>
<dbReference type="Gene3D" id="3.80.10.10">
    <property type="entry name" value="Ribonuclease Inhibitor"/>
    <property type="match status" value="2"/>
</dbReference>
<evidence type="ECO:0000313" key="3">
    <source>
        <dbReference type="EMBL" id="SSC12657.1"/>
    </source>
</evidence>
<dbReference type="SUPFAM" id="SSF49265">
    <property type="entry name" value="Fibronectin type III"/>
    <property type="match status" value="1"/>
</dbReference>
<proteinExistence type="predicted"/>
<dbReference type="SMART" id="SM00369">
    <property type="entry name" value="LRR_TYP"/>
    <property type="match status" value="4"/>
</dbReference>
<evidence type="ECO:0000256" key="1">
    <source>
        <dbReference type="ARBA" id="ARBA00022614"/>
    </source>
</evidence>
<dbReference type="KEGG" id="minf:MESINF_1213"/>
<dbReference type="SUPFAM" id="SSF52058">
    <property type="entry name" value="L domain-like"/>
    <property type="match status" value="1"/>
</dbReference>
<dbReference type="EMBL" id="LS974202">
    <property type="protein sequence ID" value="SSC12657.1"/>
    <property type="molecule type" value="Genomic_DNA"/>
</dbReference>
<dbReference type="Gene3D" id="2.60.40.10">
    <property type="entry name" value="Immunoglobulins"/>
    <property type="match status" value="3"/>
</dbReference>
<keyword evidence="4" id="KW-1185">Reference proteome</keyword>
<dbReference type="Pfam" id="PF12799">
    <property type="entry name" value="LRR_4"/>
    <property type="match status" value="2"/>
</dbReference>
<dbReference type="AlphaFoldDB" id="A0A7Z7LFX7"/>
<dbReference type="InterPro" id="IPR003591">
    <property type="entry name" value="Leu-rich_rpt_typical-subtyp"/>
</dbReference>
<keyword evidence="2" id="KW-0677">Repeat</keyword>
<dbReference type="SMART" id="SM00365">
    <property type="entry name" value="LRR_SD22"/>
    <property type="match status" value="7"/>
</dbReference>
<dbReference type="InterPro" id="IPR013783">
    <property type="entry name" value="Ig-like_fold"/>
</dbReference>
<evidence type="ECO:0000313" key="4">
    <source>
        <dbReference type="Proteomes" id="UP000250796"/>
    </source>
</evidence>
<accession>A0A7Z7LFX7</accession>
<dbReference type="PANTHER" id="PTHR46652:SF3">
    <property type="entry name" value="LEUCINE-RICH REPEAT-CONTAINING PROTEIN 9"/>
    <property type="match status" value="1"/>
</dbReference>
<dbReference type="Proteomes" id="UP000250796">
    <property type="component" value="Chromosome MESINF"/>
</dbReference>
<dbReference type="InterPro" id="IPR050836">
    <property type="entry name" value="SDS22/Internalin_LRR"/>
</dbReference>
<evidence type="ECO:0000256" key="2">
    <source>
        <dbReference type="ARBA" id="ARBA00022737"/>
    </source>
</evidence>
<keyword evidence="1" id="KW-0433">Leucine-rich repeat</keyword>
<dbReference type="PROSITE" id="PS51450">
    <property type="entry name" value="LRR"/>
    <property type="match status" value="6"/>
</dbReference>
<dbReference type="PROSITE" id="PS51257">
    <property type="entry name" value="PROKAR_LIPOPROTEIN"/>
    <property type="match status" value="1"/>
</dbReference>
<dbReference type="InterPro" id="IPR036116">
    <property type="entry name" value="FN3_sf"/>
</dbReference>
<dbReference type="RefSeq" id="WP_169698933.1">
    <property type="nucleotide sequence ID" value="NZ_LS974202.1"/>
</dbReference>
<sequence length="1227" mass="137566">MRRLFLCMLLVLLVLISGCFKRDLPESEFQVSSDSNILLYVDVLEVSAITNKGMVVLDNFEISTIELTDGLNNFLKQIWASVGDTLYKVKLITGDATCSIDYVEYPCTVSGNNINVMIDPFQMEDLTNVFYEFDIKLMKRGGRNPFFMLNPVIRVTGYFINNPPLIPDSPIPYDGATDTPLRPTLYWNCQDPDGGELSYDVYLSEPNDSSVFIKLTADHKTNNFELETDLQNTSTYYWKVVAKDSFGASTEGPLWSFTTSEIVVPEGSFLLKFSIGQPSQAGFALQEDSELSLVYTNIDLEDCYGRLVLSEGVNTVQLDKGGTYVFGVTERSGGVINVLGLIGDAELGLHTLPVSYAANDIIDLGHLIQNGDLFTSELITGQDLCNLLGHSYETLAAFGMFDITLKKFLNPDINKNGLYDREEDPETNWTFAIVTDSKWFDPGDIDFDDIEDPIKIPIDEFTRFVIRYAIGLRNASCLPTMVETSVPGRLTLPNGLGQIEVPGGEREEGFHWEPFHWETGWGEVWFQLEEVGEMIPPFNGDYVLELGNDYESVYYFDNLDFLTPDDYLEGFIFAVSKSSAYPNGQLKSISWRWYRMQGDGSYVLATPYEAAMTSRRLYFFMHGKEPDGSENTGIQGVVTPEDFGYDSSVGATIPLTQYDSWLYVNDSGRYNHYQCSQEDRANNTYNFIFRADIIGEPRDPFPCDGCTGVSLTPTLSWETFTDGETLIYTVQISTSRDDFDSFIVFETTTNATSVAVPQEHILNLHPVYYWRVFPSMEDPLHPGETITYAFESPIWSFYPEYPGNYPPLTPFDPDPTDGATGISLNSTLRWRCFDYDGDILSFEVYLSDPNDIDSLAFIHENYNYDALSISEYVQLKTESKYYWKIVAKDGRDGVAESPVWSFTTLTSGEEVFFPDQALKQVVCEYIGKDPGETIYANEVLGIEGLHAEQRNISNLSGIEHLSNLRFLYINENDISDISPLASLTKLEYLNIETNNISDISILTQLPNLQGLSTGRNPIANLSVVNQIPNLNSLALVGLGLENSDILFLGENTKIQTIWLNQNNITDLTTLASMVYLNSLDFSNNLVADLSPLQNLSYLTGIWGYSNQITNIEPLQYLTNLSALFMGGNQITDLSPLASLNQITHLECSSNQIADISPLATLQNLQWMSVSNNDIQDILPLVNNTGIDSGDYVDISFNFLDLTPDGTDMTNITLLLERGVNLAYEPQK</sequence>
<protein>
    <recommendedName>
        <fullName evidence="5">Fibronectin type-III domain-containing protein</fullName>
    </recommendedName>
</protein>
<name>A0A7Z7LFX7_9BACT</name>